<evidence type="ECO:0000256" key="1">
    <source>
        <dbReference type="SAM" id="Phobius"/>
    </source>
</evidence>
<protein>
    <recommendedName>
        <fullName evidence="4">DUF4149 domain-containing protein</fullName>
    </recommendedName>
</protein>
<sequence>MASQTLPFVFHLLIETAAAASFIFRPEQQLPDCSAAAKLILRQYGGLLLSTNLVCLVAIFHHQPPSCGTLLAAALGTYHAWPIHRALARLQYKVEGDSEGQGAALGGPAVHLVLHSLGLAAFLAVAVFGDNKGA</sequence>
<evidence type="ECO:0008006" key="4">
    <source>
        <dbReference type="Google" id="ProtNLM"/>
    </source>
</evidence>
<comment type="caution">
    <text evidence="2">The sequence shown here is derived from an EMBL/GenBank/DDBJ whole genome shotgun (WGS) entry which is preliminary data.</text>
</comment>
<dbReference type="GeneID" id="87903896"/>
<evidence type="ECO:0000313" key="2">
    <source>
        <dbReference type="EMBL" id="KAK4651786.1"/>
    </source>
</evidence>
<dbReference type="RefSeq" id="XP_062740761.1">
    <property type="nucleotide sequence ID" value="XM_062884115.1"/>
</dbReference>
<accession>A0ABR0G7R1</accession>
<keyword evidence="1" id="KW-0472">Membrane</keyword>
<dbReference type="EMBL" id="JAFFHA010000008">
    <property type="protein sequence ID" value="KAK4651786.1"/>
    <property type="molecule type" value="Genomic_DNA"/>
</dbReference>
<feature type="transmembrane region" description="Helical" evidence="1">
    <location>
        <begin position="6"/>
        <end position="24"/>
    </location>
</feature>
<organism evidence="2 3">
    <name type="scientific">Podospora pseudocomata</name>
    <dbReference type="NCBI Taxonomy" id="2093779"/>
    <lineage>
        <taxon>Eukaryota</taxon>
        <taxon>Fungi</taxon>
        <taxon>Dikarya</taxon>
        <taxon>Ascomycota</taxon>
        <taxon>Pezizomycotina</taxon>
        <taxon>Sordariomycetes</taxon>
        <taxon>Sordariomycetidae</taxon>
        <taxon>Sordariales</taxon>
        <taxon>Podosporaceae</taxon>
        <taxon>Podospora</taxon>
    </lineage>
</organism>
<feature type="transmembrane region" description="Helical" evidence="1">
    <location>
        <begin position="44"/>
        <end position="61"/>
    </location>
</feature>
<gene>
    <name evidence="2" type="ORF">QC762_0096290</name>
</gene>
<name>A0ABR0G7R1_9PEZI</name>
<evidence type="ECO:0000313" key="3">
    <source>
        <dbReference type="Proteomes" id="UP001323405"/>
    </source>
</evidence>
<keyword evidence="3" id="KW-1185">Reference proteome</keyword>
<keyword evidence="1" id="KW-0812">Transmembrane</keyword>
<dbReference type="Proteomes" id="UP001323405">
    <property type="component" value="Unassembled WGS sequence"/>
</dbReference>
<keyword evidence="1" id="KW-1133">Transmembrane helix</keyword>
<feature type="transmembrane region" description="Helical" evidence="1">
    <location>
        <begin position="109"/>
        <end position="129"/>
    </location>
</feature>
<reference evidence="2 3" key="1">
    <citation type="journal article" date="2023" name="bioRxiv">
        <title>High-quality genome assemblies of four members of thePodospora anserinaspecies complex.</title>
        <authorList>
            <person name="Ament-Velasquez S.L."/>
            <person name="Vogan A.A."/>
            <person name="Wallerman O."/>
            <person name="Hartmann F."/>
            <person name="Gautier V."/>
            <person name="Silar P."/>
            <person name="Giraud T."/>
            <person name="Johannesson H."/>
        </authorList>
    </citation>
    <scope>NUCLEOTIDE SEQUENCE [LARGE SCALE GENOMIC DNA]</scope>
    <source>
        <strain evidence="2 3">CBS 415.72m</strain>
    </source>
</reference>
<proteinExistence type="predicted"/>